<sequence>MTGCKGYGLRGSDARTEIERTKEADTPGEIPGRSGLQADRQTETSLSIMRGAWLRSKETEEIIMTLSMKEKKILYAYGCPSHHNTVTRLKWLTALTVDPEAKRRMLGLARKVETEVGENWYEDFYHHLRMEMDEYRRLKRSLRVLKSYTDYEEDLYEEAV</sequence>
<evidence type="ECO:0000313" key="2">
    <source>
        <dbReference type="EMBL" id="CBE04573.1"/>
    </source>
</evidence>
<proteinExistence type="predicted"/>
<dbReference type="Proteomes" id="UP000002070">
    <property type="component" value="Chromosome"/>
</dbReference>
<protein>
    <submittedName>
        <fullName evidence="2">Uncharacterized protein</fullName>
    </submittedName>
</protein>
<dbReference type="KEGG" id="cdl:CDR20291_1767"/>
<feature type="region of interest" description="Disordered" evidence="1">
    <location>
        <begin position="1"/>
        <end position="41"/>
    </location>
</feature>
<evidence type="ECO:0000256" key="1">
    <source>
        <dbReference type="SAM" id="MobiDB-lite"/>
    </source>
</evidence>
<feature type="compositionally biased region" description="Basic and acidic residues" evidence="1">
    <location>
        <begin position="12"/>
        <end position="25"/>
    </location>
</feature>
<dbReference type="EMBL" id="FN545816">
    <property type="protein sequence ID" value="CBE04573.1"/>
    <property type="molecule type" value="Genomic_DNA"/>
</dbReference>
<dbReference type="RefSeq" id="WP_012816202.1">
    <property type="nucleotide sequence ID" value="NC_013316.1"/>
</dbReference>
<name>A0A9R0BKM9_CLODR</name>
<organism evidence="2 3">
    <name type="scientific">Clostridioides difficile (strain R20291)</name>
    <name type="common">Peptoclostridium difficile</name>
    <dbReference type="NCBI Taxonomy" id="645463"/>
    <lineage>
        <taxon>Bacteria</taxon>
        <taxon>Bacillati</taxon>
        <taxon>Bacillota</taxon>
        <taxon>Clostridia</taxon>
        <taxon>Peptostreptococcales</taxon>
        <taxon>Peptostreptococcaceae</taxon>
        <taxon>Clostridioides</taxon>
    </lineage>
</organism>
<gene>
    <name evidence="2" type="ordered locus">CDR20291_1767</name>
</gene>
<dbReference type="AlphaFoldDB" id="A0A9R0BKM9"/>
<reference evidence="2 3" key="1">
    <citation type="journal article" date="2009" name="Genome Biol.">
        <title>Comparative genome and phenotypic analysis of Clostridium difficile 027 strains provides insight into the evolution of a hypervirulent bacterium.</title>
        <authorList>
            <person name="Stabler R.A."/>
            <person name="He M."/>
            <person name="Dawson L."/>
            <person name="Martin M."/>
            <person name="Valiente E."/>
            <person name="Corton C."/>
            <person name="Lawley T.D."/>
            <person name="Sebaihia M."/>
            <person name="Quail M.A."/>
            <person name="Rose G."/>
            <person name="Gerding D.N."/>
            <person name="Gibert M."/>
            <person name="Popoff M.R."/>
            <person name="Parkhill J."/>
            <person name="Dougan G."/>
            <person name="Wren B.W."/>
        </authorList>
    </citation>
    <scope>NUCLEOTIDE SEQUENCE [LARGE SCALE GENOMIC DNA]</scope>
    <source>
        <strain evidence="2 3">R20291</strain>
    </source>
</reference>
<evidence type="ECO:0000313" key="3">
    <source>
        <dbReference type="Proteomes" id="UP000002070"/>
    </source>
</evidence>
<accession>A0A9R0BKM9</accession>